<feature type="region of interest" description="Disordered" evidence="12">
    <location>
        <begin position="830"/>
        <end position="852"/>
    </location>
</feature>
<name>A0A1F4VVM8_UNCKA</name>
<organism evidence="14 15">
    <name type="scientific">candidate division WWE3 bacterium RIFCSPLOWO2_01_FULL_53_14</name>
    <dbReference type="NCBI Taxonomy" id="1802628"/>
    <lineage>
        <taxon>Bacteria</taxon>
        <taxon>Katanobacteria</taxon>
    </lineage>
</organism>
<dbReference type="Proteomes" id="UP000176967">
    <property type="component" value="Unassembled WGS sequence"/>
</dbReference>
<evidence type="ECO:0000256" key="8">
    <source>
        <dbReference type="ARBA" id="ARBA00063644"/>
    </source>
</evidence>
<keyword evidence="3 9" id="KW-0547">Nucleotide-binding</keyword>
<dbReference type="GO" id="GO:0006265">
    <property type="term" value="P:DNA topological change"/>
    <property type="evidence" value="ECO:0007669"/>
    <property type="project" value="UniProtKB-UniRule"/>
</dbReference>
<dbReference type="HAMAP" id="MF_01897">
    <property type="entry name" value="GyrA"/>
    <property type="match status" value="1"/>
</dbReference>
<sequence length="852" mass="95224">MVEEKPQEIPELPQGKILTVPVTGEMEKAYLDYAMSVIVARALPDVRDGLKPVQRRIIYAMHEQGMSPTTKFSKCAAVVGEVMKKFHPHGDISIYDALVRMAQNFSMRYPLVDGQGNFGSIDGDSAAAMRYTECRLAPLTDELLADIGKETVLFGQNYDATTTEPNVLPAAVPNLLLNGSSGIAVGMATNIPPHNLGEILDALVAMVQAAKVSGEVDQHQADYSLTVEDLMQFVPGPDFPTAALVYGQDEIARGYATGKGSAVMRAKTEITEEEGRNRIIATELPYQVNKATLLERIAQLVKDGKVKGIGGLRDESDRDGIRVVVDLKKEARPQAVLNYLFKHTELQTTFHMNMVALVDGQPQTLTLKTILEEFLKHRYQVVLKRIRFLLGQAKQREHILQGLKIALDHLDEVIATIKKSADTDDARINLVKKFGLTEIQAQAILDMPLKRLSALEREKIEQELKDILEEIKRLDLIISKPQNIYREVEKELQEVKETYGDERRTKIFKRRIGEFSEEELVPEEDVIITMTEDGYIKRLREETYKRQGRGGKGVVGMKTKEEDTVEQILPTSTHDEVLFFTNKGRVYKQKAYELPEATRQAKGTAIVNILDLESEEKVVIMLRIPKKDLRPIHLFMATDHGTVKKTALTDFENIRRTGIMAIRLKPQENLIWVKPTSGENDIALVTKMGQSIRFKETDVRSMGRAAAGVRGIRIGKGDEVIATEVVVNPKDYLLTLSERGVGKRTRLAEYKTQGRGGSGILTHRVTAKTGKLVSARIVEEAKQNDMLLTSKRGQVIRLSLKQVPILGRATQGVYLMRLNEGDSVSAVAFMEEGEEPEGLPPKEEGEEEEKQP</sequence>
<evidence type="ECO:0000256" key="9">
    <source>
        <dbReference type="HAMAP-Rule" id="MF_01897"/>
    </source>
</evidence>
<evidence type="ECO:0000256" key="12">
    <source>
        <dbReference type="SAM" id="MobiDB-lite"/>
    </source>
</evidence>
<comment type="miscellaneous">
    <text evidence="9">Few gyrases are as efficient as E.coli at forming negative supercoils. Not all organisms have 2 type II topoisomerases; in organisms with a single type II topoisomerase this enzyme also has to decatenate newly replicated chromosomes.</text>
</comment>
<evidence type="ECO:0000256" key="4">
    <source>
        <dbReference type="ARBA" id="ARBA00022840"/>
    </source>
</evidence>
<comment type="subunit">
    <text evidence="9">Heterotetramer, composed of two GyrA and two GyrB chains. In the heterotetramer, GyrA contains the active site tyrosine that forms a transient covalent intermediate with DNA, while GyrB binds cofactors and catalyzes ATP hydrolysis.</text>
</comment>
<dbReference type="InterPro" id="IPR002205">
    <property type="entry name" value="Topo_IIA_dom_A"/>
</dbReference>
<dbReference type="EC" id="5.6.2.2" evidence="9"/>
<dbReference type="Gene3D" id="3.30.1360.40">
    <property type="match status" value="1"/>
</dbReference>
<gene>
    <name evidence="9" type="primary">gyrA</name>
    <name evidence="14" type="ORF">A2890_01055</name>
</gene>
<dbReference type="FunFam" id="2.120.10.90:FF:000005">
    <property type="entry name" value="DNA topoisomerase 4 subunit A"/>
    <property type="match status" value="1"/>
</dbReference>
<evidence type="ECO:0000256" key="7">
    <source>
        <dbReference type="ARBA" id="ARBA00023235"/>
    </source>
</evidence>
<evidence type="ECO:0000256" key="2">
    <source>
        <dbReference type="ARBA" id="ARBA00008263"/>
    </source>
</evidence>
<keyword evidence="11" id="KW-0175">Coiled coil</keyword>
<dbReference type="EMBL" id="MEVL01000016">
    <property type="protein sequence ID" value="OGC61242.1"/>
    <property type="molecule type" value="Genomic_DNA"/>
</dbReference>
<dbReference type="Gene3D" id="2.120.10.90">
    <property type="entry name" value="DNA gyrase/topoisomerase IV, subunit A, C-terminal"/>
    <property type="match status" value="1"/>
</dbReference>
<evidence type="ECO:0000256" key="11">
    <source>
        <dbReference type="SAM" id="Coils"/>
    </source>
</evidence>
<comment type="function">
    <text evidence="9">A type II topoisomerase that negatively supercoils closed circular double-stranded (ds) DNA in an ATP-dependent manner to modulate DNA topology and maintain chromosomes in an underwound state. Negative supercoiling favors strand separation, and DNA replication, transcription, recombination and repair, all of which involve strand separation. Also able to catalyze the interconversion of other topological isomers of dsDNA rings, including catenanes and knotted rings. Type II topoisomerases break and join 2 DNA strands simultaneously in an ATP-dependent manner.</text>
</comment>
<dbReference type="PANTHER" id="PTHR43493">
    <property type="entry name" value="DNA GYRASE/TOPOISOMERASE SUBUNIT A"/>
    <property type="match status" value="1"/>
</dbReference>
<evidence type="ECO:0000313" key="14">
    <source>
        <dbReference type="EMBL" id="OGC61242.1"/>
    </source>
</evidence>
<dbReference type="InterPro" id="IPR050220">
    <property type="entry name" value="Type_II_DNA_Topoisomerases"/>
</dbReference>
<dbReference type="GO" id="GO:0005694">
    <property type="term" value="C:chromosome"/>
    <property type="evidence" value="ECO:0007669"/>
    <property type="project" value="InterPro"/>
</dbReference>
<dbReference type="InterPro" id="IPR013758">
    <property type="entry name" value="Topo_IIA_A/C_ab"/>
</dbReference>
<evidence type="ECO:0000256" key="10">
    <source>
        <dbReference type="PROSITE-ProRule" id="PRU01384"/>
    </source>
</evidence>
<feature type="domain" description="Topo IIA-type catalytic" evidence="13">
    <location>
        <begin position="43"/>
        <end position="520"/>
    </location>
</feature>
<evidence type="ECO:0000313" key="15">
    <source>
        <dbReference type="Proteomes" id="UP000176967"/>
    </source>
</evidence>
<comment type="subunit">
    <text evidence="8">Heterotetramer composed of ParC and ParE.</text>
</comment>
<dbReference type="InterPro" id="IPR013760">
    <property type="entry name" value="Topo_IIA-like_dom_sf"/>
</dbReference>
<dbReference type="NCBIfam" id="TIGR01063">
    <property type="entry name" value="gyrA"/>
    <property type="match status" value="1"/>
</dbReference>
<comment type="subcellular location">
    <subcellularLocation>
        <location evidence="9">Cytoplasm</location>
    </subcellularLocation>
</comment>
<keyword evidence="7 9" id="KW-0413">Isomerase</keyword>
<dbReference type="SUPFAM" id="SSF56719">
    <property type="entry name" value="Type II DNA topoisomerase"/>
    <property type="match status" value="1"/>
</dbReference>
<comment type="similarity">
    <text evidence="2 9">Belongs to the type II topoisomerase GyrA/ParC subunit family.</text>
</comment>
<dbReference type="FunFam" id="3.30.1360.40:FF:000002">
    <property type="entry name" value="DNA gyrase subunit A"/>
    <property type="match status" value="1"/>
</dbReference>
<dbReference type="InterPro" id="IPR005743">
    <property type="entry name" value="GyrA"/>
</dbReference>
<accession>A0A1F4VVM8</accession>
<keyword evidence="9" id="KW-0963">Cytoplasm</keyword>
<feature type="coiled-coil region" evidence="11">
    <location>
        <begin position="450"/>
        <end position="505"/>
    </location>
</feature>
<dbReference type="Pfam" id="PF03989">
    <property type="entry name" value="DNA_gyraseA_C"/>
    <property type="match status" value="6"/>
</dbReference>
<dbReference type="InterPro" id="IPR035516">
    <property type="entry name" value="Gyrase/topoIV_suA_C"/>
</dbReference>
<comment type="caution">
    <text evidence="14">The sequence shown here is derived from an EMBL/GenBank/DDBJ whole genome shotgun (WGS) entry which is preliminary data.</text>
</comment>
<dbReference type="GO" id="GO:0006261">
    <property type="term" value="P:DNA-templated DNA replication"/>
    <property type="evidence" value="ECO:0007669"/>
    <property type="project" value="UniProtKB-UniRule"/>
</dbReference>
<dbReference type="GO" id="GO:0005737">
    <property type="term" value="C:cytoplasm"/>
    <property type="evidence" value="ECO:0007669"/>
    <property type="project" value="UniProtKB-SubCell"/>
</dbReference>
<dbReference type="Gene3D" id="3.90.199.10">
    <property type="entry name" value="Topoisomerase II, domain 5"/>
    <property type="match status" value="1"/>
</dbReference>
<dbReference type="FunFam" id="1.10.268.10:FF:000001">
    <property type="entry name" value="DNA gyrase subunit A"/>
    <property type="match status" value="1"/>
</dbReference>
<keyword evidence="5 9" id="KW-0799">Topoisomerase</keyword>
<comment type="catalytic activity">
    <reaction evidence="1 9 10">
        <text>ATP-dependent breakage, passage and rejoining of double-stranded DNA.</text>
        <dbReference type="EC" id="5.6.2.2"/>
    </reaction>
</comment>
<protein>
    <recommendedName>
        <fullName evidence="9">DNA gyrase subunit A</fullName>
        <ecNumber evidence="9">5.6.2.2</ecNumber>
    </recommendedName>
</protein>
<evidence type="ECO:0000256" key="1">
    <source>
        <dbReference type="ARBA" id="ARBA00000185"/>
    </source>
</evidence>
<evidence type="ECO:0000259" key="13">
    <source>
        <dbReference type="PROSITE" id="PS52040"/>
    </source>
</evidence>
<dbReference type="GO" id="GO:0009330">
    <property type="term" value="C:DNA topoisomerase type II (double strand cut, ATP-hydrolyzing) complex"/>
    <property type="evidence" value="ECO:0007669"/>
    <property type="project" value="TreeGrafter"/>
</dbReference>
<dbReference type="CDD" id="cd00187">
    <property type="entry name" value="TOP4c"/>
    <property type="match status" value="1"/>
</dbReference>
<dbReference type="PROSITE" id="PS52040">
    <property type="entry name" value="TOPO_IIA"/>
    <property type="match status" value="1"/>
</dbReference>
<evidence type="ECO:0000256" key="5">
    <source>
        <dbReference type="ARBA" id="ARBA00023029"/>
    </source>
</evidence>
<dbReference type="AlphaFoldDB" id="A0A1F4VVM8"/>
<feature type="short sequence motif" description="GyrA-box" evidence="9">
    <location>
        <begin position="547"/>
        <end position="553"/>
    </location>
</feature>
<feature type="active site" description="O-(5'-phospho-DNA)-tyrosine intermediate" evidence="9 10">
    <location>
        <position position="131"/>
    </location>
</feature>
<reference evidence="14 15" key="1">
    <citation type="journal article" date="2016" name="Nat. Commun.">
        <title>Thousands of microbial genomes shed light on interconnected biogeochemical processes in an aquifer system.</title>
        <authorList>
            <person name="Anantharaman K."/>
            <person name="Brown C.T."/>
            <person name="Hug L.A."/>
            <person name="Sharon I."/>
            <person name="Castelle C.J."/>
            <person name="Probst A.J."/>
            <person name="Thomas B.C."/>
            <person name="Singh A."/>
            <person name="Wilkins M.J."/>
            <person name="Karaoz U."/>
            <person name="Brodie E.L."/>
            <person name="Williams K.H."/>
            <person name="Hubbard S.S."/>
            <person name="Banfield J.F."/>
        </authorList>
    </citation>
    <scope>NUCLEOTIDE SEQUENCE [LARGE SCALE GENOMIC DNA]</scope>
</reference>
<dbReference type="NCBIfam" id="NF004044">
    <property type="entry name" value="PRK05561.1"/>
    <property type="match status" value="1"/>
</dbReference>
<dbReference type="STRING" id="1802628.A2890_01055"/>
<dbReference type="GO" id="GO:0034335">
    <property type="term" value="F:DNA negative supercoiling activity"/>
    <property type="evidence" value="ECO:0007669"/>
    <property type="project" value="UniProtKB-ARBA"/>
</dbReference>
<dbReference type="Pfam" id="PF00521">
    <property type="entry name" value="DNA_topoisoIV"/>
    <property type="match status" value="1"/>
</dbReference>
<evidence type="ECO:0000256" key="3">
    <source>
        <dbReference type="ARBA" id="ARBA00022741"/>
    </source>
</evidence>
<dbReference type="Gene3D" id="1.10.268.10">
    <property type="entry name" value="Topoisomerase, domain 3"/>
    <property type="match status" value="1"/>
</dbReference>
<keyword evidence="6 9" id="KW-0238">DNA-binding</keyword>
<proteinExistence type="inferred from homology"/>
<evidence type="ECO:0000256" key="6">
    <source>
        <dbReference type="ARBA" id="ARBA00023125"/>
    </source>
</evidence>
<dbReference type="PANTHER" id="PTHR43493:SF5">
    <property type="entry name" value="DNA GYRASE SUBUNIT A, CHLOROPLASTIC_MITOCHONDRIAL"/>
    <property type="match status" value="1"/>
</dbReference>
<dbReference type="SMART" id="SM00434">
    <property type="entry name" value="TOP4c"/>
    <property type="match status" value="1"/>
</dbReference>
<dbReference type="GO" id="GO:0003677">
    <property type="term" value="F:DNA binding"/>
    <property type="evidence" value="ECO:0007669"/>
    <property type="project" value="UniProtKB-UniRule"/>
</dbReference>
<dbReference type="InterPro" id="IPR006691">
    <property type="entry name" value="GyrA/parC_rep"/>
</dbReference>
<dbReference type="InterPro" id="IPR013757">
    <property type="entry name" value="Topo_IIA_A_a_sf"/>
</dbReference>
<dbReference type="SUPFAM" id="SSF101904">
    <property type="entry name" value="GyrA/ParC C-terminal domain-like"/>
    <property type="match status" value="1"/>
</dbReference>
<dbReference type="GO" id="GO:0005524">
    <property type="term" value="F:ATP binding"/>
    <property type="evidence" value="ECO:0007669"/>
    <property type="project" value="UniProtKB-UniRule"/>
</dbReference>
<dbReference type="NCBIfam" id="NF004043">
    <property type="entry name" value="PRK05560.1"/>
    <property type="match status" value="1"/>
</dbReference>
<keyword evidence="4 9" id="KW-0067">ATP-binding</keyword>